<evidence type="ECO:0000256" key="1">
    <source>
        <dbReference type="SAM" id="SignalP"/>
    </source>
</evidence>
<keyword evidence="1" id="KW-0732">Signal</keyword>
<reference evidence="3" key="1">
    <citation type="submission" date="2017-02" db="UniProtKB">
        <authorList>
            <consortium name="WormBaseParasite"/>
        </authorList>
    </citation>
    <scope>IDENTIFICATION</scope>
</reference>
<dbReference type="Pfam" id="PF03567">
    <property type="entry name" value="Sulfotransfer_2"/>
    <property type="match status" value="1"/>
</dbReference>
<dbReference type="InterPro" id="IPR007669">
    <property type="entry name" value="Chst-1-like"/>
</dbReference>
<dbReference type="GO" id="GO:1902884">
    <property type="term" value="P:positive regulation of response to oxidative stress"/>
    <property type="evidence" value="ECO:0007669"/>
    <property type="project" value="InterPro"/>
</dbReference>
<dbReference type="PANTHER" id="PTHR22900:SF5">
    <property type="entry name" value="PROTEIN CBG14245"/>
    <property type="match status" value="1"/>
</dbReference>
<name>A0A0N5BR67_STREA</name>
<organism evidence="2 3">
    <name type="scientific">Strongyloides papillosus</name>
    <name type="common">Intestinal threadworm</name>
    <dbReference type="NCBI Taxonomy" id="174720"/>
    <lineage>
        <taxon>Eukaryota</taxon>
        <taxon>Metazoa</taxon>
        <taxon>Ecdysozoa</taxon>
        <taxon>Nematoda</taxon>
        <taxon>Chromadorea</taxon>
        <taxon>Rhabditida</taxon>
        <taxon>Tylenchina</taxon>
        <taxon>Panagrolaimomorpha</taxon>
        <taxon>Strongyloidoidea</taxon>
        <taxon>Strongyloididae</taxon>
        <taxon>Strongyloides</taxon>
    </lineage>
</organism>
<evidence type="ECO:0000313" key="3">
    <source>
        <dbReference type="WBParaSite" id="SPAL_0000837100.1"/>
    </source>
</evidence>
<dbReference type="GO" id="GO:0016020">
    <property type="term" value="C:membrane"/>
    <property type="evidence" value="ECO:0007669"/>
    <property type="project" value="InterPro"/>
</dbReference>
<keyword evidence="2" id="KW-1185">Reference proteome</keyword>
<dbReference type="Proteomes" id="UP000046392">
    <property type="component" value="Unplaced"/>
</dbReference>
<evidence type="ECO:0000313" key="2">
    <source>
        <dbReference type="Proteomes" id="UP000046392"/>
    </source>
</evidence>
<sequence length="311" mass="36924">MNTCSLLLSIIFLFNENVINGKNNKETSIESVIPCNISNDTKPCIGMPLKPYKGEYIIANIYKINSCIIGKTFSSMQLGVFCYLFDEKKFLKNYKNRRNKAANRNICKSNNRYYEMDKVIEKFSSNNSTQYFSDWKNLLVVREPISRFLSGFVQLCVLNIGLDSNHPYCFGCGRNMHCFLTHLYHDLLNVSKKKKKSNSFIKYHFYPQTWQCQYNLYKDKYTIIHYDFVEKKKFYDKYIEELESSNVSKEKLEFIRKMLYTSKVSHSTFDKSETKKYKKDLYKSPRLLTLISKIFYNDYIEFGFILPIIRN</sequence>
<dbReference type="GO" id="GO:0047756">
    <property type="term" value="F:chondroitin 4-sulfotransferase activity"/>
    <property type="evidence" value="ECO:0007669"/>
    <property type="project" value="InterPro"/>
</dbReference>
<protein>
    <submittedName>
        <fullName evidence="3">Sulfotransferase family-containing protein</fullName>
    </submittedName>
</protein>
<dbReference type="InterPro" id="IPR005331">
    <property type="entry name" value="Sulfotransferase"/>
</dbReference>
<dbReference type="GO" id="GO:0050650">
    <property type="term" value="P:chondroitin sulfate proteoglycan biosynthetic process"/>
    <property type="evidence" value="ECO:0007669"/>
    <property type="project" value="InterPro"/>
</dbReference>
<proteinExistence type="predicted"/>
<dbReference type="PANTHER" id="PTHR22900">
    <property type="entry name" value="PROTEIN CBG14245-RELATED"/>
    <property type="match status" value="1"/>
</dbReference>
<feature type="chain" id="PRO_5005895018" evidence="1">
    <location>
        <begin position="22"/>
        <end position="311"/>
    </location>
</feature>
<dbReference type="WBParaSite" id="SPAL_0000837100.1">
    <property type="protein sequence ID" value="SPAL_0000837100.1"/>
    <property type="gene ID" value="SPAL_0000837100"/>
</dbReference>
<feature type="signal peptide" evidence="1">
    <location>
        <begin position="1"/>
        <end position="21"/>
    </location>
</feature>
<dbReference type="AlphaFoldDB" id="A0A0N5BR67"/>
<accession>A0A0N5BR67</accession>